<dbReference type="SMART" id="SM00220">
    <property type="entry name" value="S_TKc"/>
    <property type="match status" value="1"/>
</dbReference>
<feature type="region of interest" description="Disordered" evidence="7">
    <location>
        <begin position="398"/>
        <end position="434"/>
    </location>
</feature>
<accession>A0A7C3KHQ5</accession>
<dbReference type="SUPFAM" id="SSF50978">
    <property type="entry name" value="WD40 repeat-like"/>
    <property type="match status" value="1"/>
</dbReference>
<dbReference type="EMBL" id="DSRU01000376">
    <property type="protein sequence ID" value="HFN01147.1"/>
    <property type="molecule type" value="Genomic_DNA"/>
</dbReference>
<dbReference type="PRINTS" id="PR00320">
    <property type="entry name" value="GPROTEINBRPT"/>
</dbReference>
<dbReference type="PROSITE" id="PS50294">
    <property type="entry name" value="WD_REPEATS_REGION"/>
    <property type="match status" value="3"/>
</dbReference>
<name>A0A7C3KHQ5_9CYAN</name>
<dbReference type="PANTHER" id="PTHR19879">
    <property type="entry name" value="TRANSCRIPTION INITIATION FACTOR TFIID"/>
    <property type="match status" value="1"/>
</dbReference>
<evidence type="ECO:0000256" key="7">
    <source>
        <dbReference type="SAM" id="MobiDB-lite"/>
    </source>
</evidence>
<evidence type="ECO:0000256" key="3">
    <source>
        <dbReference type="ARBA" id="ARBA00022741"/>
    </source>
</evidence>
<proteinExistence type="predicted"/>
<keyword evidence="1 5" id="KW-0853">WD repeat</keyword>
<dbReference type="PROSITE" id="PS50011">
    <property type="entry name" value="PROTEIN_KINASE_DOM"/>
    <property type="match status" value="1"/>
</dbReference>
<dbReference type="CDD" id="cd00200">
    <property type="entry name" value="WD40"/>
    <property type="match status" value="1"/>
</dbReference>
<dbReference type="InterPro" id="IPR008271">
    <property type="entry name" value="Ser/Thr_kinase_AS"/>
</dbReference>
<dbReference type="InterPro" id="IPR015943">
    <property type="entry name" value="WD40/YVTN_repeat-like_dom_sf"/>
</dbReference>
<evidence type="ECO:0000256" key="1">
    <source>
        <dbReference type="ARBA" id="ARBA00022574"/>
    </source>
</evidence>
<dbReference type="AlphaFoldDB" id="A0A7C3KHQ5"/>
<reference evidence="9" key="1">
    <citation type="journal article" date="2020" name="mSystems">
        <title>Genome- and Community-Level Interaction Insights into Carbon Utilization and Element Cycling Functions of Hydrothermarchaeota in Hydrothermal Sediment.</title>
        <authorList>
            <person name="Zhou Z."/>
            <person name="Liu Y."/>
            <person name="Xu W."/>
            <person name="Pan J."/>
            <person name="Luo Z.H."/>
            <person name="Li M."/>
        </authorList>
    </citation>
    <scope>NUCLEOTIDE SEQUENCE [LARGE SCALE GENOMIC DNA]</scope>
    <source>
        <strain evidence="9">SpSt-418</strain>
    </source>
</reference>
<dbReference type="PROSITE" id="PS00678">
    <property type="entry name" value="WD_REPEATS_1"/>
    <property type="match status" value="2"/>
</dbReference>
<dbReference type="Gene3D" id="2.130.10.10">
    <property type="entry name" value="YVTN repeat-like/Quinoprotein amine dehydrogenase"/>
    <property type="match status" value="2"/>
</dbReference>
<dbReference type="NCBIfam" id="NF045510">
    <property type="entry name" value="4Cys_prefix_kin"/>
    <property type="match status" value="1"/>
</dbReference>
<gene>
    <name evidence="9" type="ORF">ENR64_26030</name>
</gene>
<comment type="caution">
    <text evidence="9">The sequence shown here is derived from an EMBL/GenBank/DDBJ whole genome shotgun (WGS) entry which is preliminary data.</text>
</comment>
<dbReference type="InterPro" id="IPR017441">
    <property type="entry name" value="Protein_kinase_ATP_BS"/>
</dbReference>
<dbReference type="Pfam" id="PF00400">
    <property type="entry name" value="WD40"/>
    <property type="match status" value="5"/>
</dbReference>
<feature type="repeat" description="WD" evidence="5">
    <location>
        <begin position="597"/>
        <end position="638"/>
    </location>
</feature>
<dbReference type="GO" id="GO:0004672">
    <property type="term" value="F:protein kinase activity"/>
    <property type="evidence" value="ECO:0007669"/>
    <property type="project" value="InterPro"/>
</dbReference>
<sequence>MSYCLNPDCPKPQNRSGRDTCRACGSRLLLKDRYRPLRLIGQGGFGRTFLAVDEDKPSKPHCVIKQFLPVIQEARHVRKAADLFEREAIQLESLGHHPQIPALLAHFSQDGRQYLVQEFIEGKTLIELVTIKGAFSEAQVREVLSSLLPVLEFLHAHQVIHRDIKPNNIIVPTGNHLLGQATSAIALDWAGLTQLLAQEATQGFRDGMSGPYRFSEAIARILAKVPQAWMLGDRQRCQHLSDYFATYSSLGFSQRQYLIADASRLVHELRQKYEMNGHGATSEHLVLVDFGAVKEANQTALELTGTAIGSPEYLAPEQSRGKATFASDLYSLGVTCLYLLTGRSPSDLFDTHQGVWIWQSYLKQPISDALTQILHKLTESSTSRRYASASEVLADLGQASPGQADPSGQTAIAEAPRPSPPVSRPSAPSGPNHLSFDVVISSPQRVVSALPATPKGGASRKKSERSWCCFQTLTNTGRVYAIALSPTPPLLVSSSGATLRVWNWQTGQALRNLSGHLDLVLALAIAPSGKLLISGSADKTIKFWELPTGKRLASLTLHTDTVLALSLNADGSLLASSSLHDPLVLLNVTTGQEHGRLHGHSSRVDTIAFSPDKQVLSSGDGDGVLKFWDVQQLQPIRTLQAHSQTITTIAYSPDGKTLASGSADGTVKLWSTQTGRAKRTLDLQQRVNGIAFNRDGKTLAIASDTLQLWNPRNGECQVTLDKATPPVTGVCYGVGLPHTTILNARTRNRPEANEVIASVGSDRAIYLWQLGYN</sequence>
<feature type="repeat" description="WD" evidence="5">
    <location>
        <begin position="513"/>
        <end position="554"/>
    </location>
</feature>
<keyword evidence="2" id="KW-0677">Repeat</keyword>
<feature type="binding site" evidence="6">
    <location>
        <position position="65"/>
    </location>
    <ligand>
        <name>ATP</name>
        <dbReference type="ChEBI" id="CHEBI:30616"/>
    </ligand>
</feature>
<dbReference type="PROSITE" id="PS00108">
    <property type="entry name" value="PROTEIN_KINASE_ST"/>
    <property type="match status" value="1"/>
</dbReference>
<dbReference type="SMART" id="SM00320">
    <property type="entry name" value="WD40"/>
    <property type="match status" value="7"/>
</dbReference>
<dbReference type="PANTHER" id="PTHR19879:SF9">
    <property type="entry name" value="TRANSCRIPTION INITIATION FACTOR TFIID SUBUNIT 5"/>
    <property type="match status" value="1"/>
</dbReference>
<dbReference type="InterPro" id="IPR000719">
    <property type="entry name" value="Prot_kinase_dom"/>
</dbReference>
<evidence type="ECO:0000256" key="6">
    <source>
        <dbReference type="PROSITE-ProRule" id="PRU10141"/>
    </source>
</evidence>
<feature type="domain" description="Protein kinase" evidence="8">
    <location>
        <begin position="34"/>
        <end position="396"/>
    </location>
</feature>
<dbReference type="InterPro" id="IPR001680">
    <property type="entry name" value="WD40_rpt"/>
</dbReference>
<evidence type="ECO:0000259" key="8">
    <source>
        <dbReference type="PROSITE" id="PS50011"/>
    </source>
</evidence>
<dbReference type="GO" id="GO:0005524">
    <property type="term" value="F:ATP binding"/>
    <property type="evidence" value="ECO:0007669"/>
    <property type="project" value="UniProtKB-UniRule"/>
</dbReference>
<dbReference type="SUPFAM" id="SSF56112">
    <property type="entry name" value="Protein kinase-like (PK-like)"/>
    <property type="match status" value="1"/>
</dbReference>
<organism evidence="9">
    <name type="scientific">Oscillatoriales cyanobacterium SpSt-418</name>
    <dbReference type="NCBI Taxonomy" id="2282169"/>
    <lineage>
        <taxon>Bacteria</taxon>
        <taxon>Bacillati</taxon>
        <taxon>Cyanobacteriota</taxon>
        <taxon>Cyanophyceae</taxon>
        <taxon>Oscillatoriophycideae</taxon>
        <taxon>Oscillatoriales</taxon>
    </lineage>
</organism>
<keyword evidence="3 6" id="KW-0547">Nucleotide-binding</keyword>
<dbReference type="PROSITE" id="PS00107">
    <property type="entry name" value="PROTEIN_KINASE_ATP"/>
    <property type="match status" value="1"/>
</dbReference>
<dbReference type="PROSITE" id="PS50082">
    <property type="entry name" value="WD_REPEATS_2"/>
    <property type="match status" value="3"/>
</dbReference>
<dbReference type="Gene3D" id="1.10.510.10">
    <property type="entry name" value="Transferase(Phosphotransferase) domain 1"/>
    <property type="match status" value="2"/>
</dbReference>
<dbReference type="InterPro" id="IPR011009">
    <property type="entry name" value="Kinase-like_dom_sf"/>
</dbReference>
<dbReference type="InterPro" id="IPR019775">
    <property type="entry name" value="WD40_repeat_CS"/>
</dbReference>
<feature type="repeat" description="WD" evidence="5">
    <location>
        <begin position="639"/>
        <end position="680"/>
    </location>
</feature>
<dbReference type="InterPro" id="IPR036322">
    <property type="entry name" value="WD40_repeat_dom_sf"/>
</dbReference>
<protein>
    <recommendedName>
        <fullName evidence="8">Protein kinase domain-containing protein</fullName>
    </recommendedName>
</protein>
<dbReference type="Pfam" id="PF00069">
    <property type="entry name" value="Pkinase"/>
    <property type="match status" value="2"/>
</dbReference>
<evidence type="ECO:0000256" key="5">
    <source>
        <dbReference type="PROSITE-ProRule" id="PRU00221"/>
    </source>
</evidence>
<evidence type="ECO:0000256" key="2">
    <source>
        <dbReference type="ARBA" id="ARBA00022737"/>
    </source>
</evidence>
<dbReference type="CDD" id="cd14014">
    <property type="entry name" value="STKc_PknB_like"/>
    <property type="match status" value="1"/>
</dbReference>
<keyword evidence="4 6" id="KW-0067">ATP-binding</keyword>
<dbReference type="InterPro" id="IPR020472">
    <property type="entry name" value="WD40_PAC1"/>
</dbReference>
<evidence type="ECO:0000313" key="9">
    <source>
        <dbReference type="EMBL" id="HFN01147.1"/>
    </source>
</evidence>
<evidence type="ECO:0000256" key="4">
    <source>
        <dbReference type="ARBA" id="ARBA00022840"/>
    </source>
</evidence>